<organism evidence="2 3">
    <name type="scientific">Curvularia kusanoi</name>
    <name type="common">Cochliobolus kusanoi</name>
    <dbReference type="NCBI Taxonomy" id="90978"/>
    <lineage>
        <taxon>Eukaryota</taxon>
        <taxon>Fungi</taxon>
        <taxon>Dikarya</taxon>
        <taxon>Ascomycota</taxon>
        <taxon>Pezizomycotina</taxon>
        <taxon>Dothideomycetes</taxon>
        <taxon>Pleosporomycetidae</taxon>
        <taxon>Pleosporales</taxon>
        <taxon>Pleosporineae</taxon>
        <taxon>Pleosporaceae</taxon>
        <taxon>Curvularia</taxon>
    </lineage>
</organism>
<feature type="region of interest" description="Disordered" evidence="1">
    <location>
        <begin position="1"/>
        <end position="23"/>
    </location>
</feature>
<dbReference type="AlphaFoldDB" id="A0A9P4T9R0"/>
<reference evidence="2" key="1">
    <citation type="submission" date="2019-04" db="EMBL/GenBank/DDBJ databases">
        <title>Sequencing of skin fungus with MAO and IRED activity.</title>
        <authorList>
            <person name="Marsaioli A.J."/>
            <person name="Bonatto J.M.C."/>
            <person name="Reis Junior O."/>
        </authorList>
    </citation>
    <scope>NUCLEOTIDE SEQUENCE</scope>
    <source>
        <strain evidence="2">30M1</strain>
    </source>
</reference>
<dbReference type="PANTHER" id="PTHR42085:SF1">
    <property type="entry name" value="F-BOX DOMAIN-CONTAINING PROTEIN"/>
    <property type="match status" value="1"/>
</dbReference>
<dbReference type="InterPro" id="IPR038883">
    <property type="entry name" value="AN11006-like"/>
</dbReference>
<dbReference type="PANTHER" id="PTHR42085">
    <property type="entry name" value="F-BOX DOMAIN-CONTAINING PROTEIN"/>
    <property type="match status" value="1"/>
</dbReference>
<evidence type="ECO:0000256" key="1">
    <source>
        <dbReference type="SAM" id="MobiDB-lite"/>
    </source>
</evidence>
<comment type="caution">
    <text evidence="2">The sequence shown here is derived from an EMBL/GenBank/DDBJ whole genome shotgun (WGS) entry which is preliminary data.</text>
</comment>
<protein>
    <submittedName>
        <fullName evidence="2">Uncharacterized protein</fullName>
    </submittedName>
</protein>
<keyword evidence="3" id="KW-1185">Reference proteome</keyword>
<accession>A0A9P4T9R0</accession>
<gene>
    <name evidence="2" type="ORF">E8E13_005277</name>
</gene>
<name>A0A9P4T9R0_CURKU</name>
<dbReference type="Proteomes" id="UP000801428">
    <property type="component" value="Unassembled WGS sequence"/>
</dbReference>
<dbReference type="OrthoDB" id="3821607at2759"/>
<evidence type="ECO:0000313" key="2">
    <source>
        <dbReference type="EMBL" id="KAF2998218.1"/>
    </source>
</evidence>
<proteinExistence type="predicted"/>
<sequence>MNQQSRAIAKVSQGHKNPDDLHNVGRNIACSDKAELQKSAPFERVGVFDFVGLPAELRNRIYDYVLDDVKPAFIRKAEAIPPRELIPLWGISLMQICRQIRAEYRPLYLSRADFTMYFGDARLLLDSFWPLEQDYRIQPKRFWLIYDDRDDRTLSEKYDILYLIQLSMHWDTLAAYLYFDSEPKIDESRLSRLIYNREHRPSWTGNMFGYPTITDSVGDFLNNFLHHSRLSVETTSMIDGMSDTTLQQRELWRKEVPRGNIKSIKALYRGGLNRGGTLNIFVELGNTAGDTPSTGSQQYLEDVGLEKLRYLSMNKSSREVRNQIYTILTLPPTDYQRNVLPGLDLAGSCRQLRHEYRPMCLRADVFIDWKDWQAYINTFFPSHNGKIANIGLAPDNIVIYTNTCPYATSWYVSGIDILPLIKFVFAKDKGRCTVKLIELEPTKRHISQDDQRTLQLLTAHSDPSWIADINSNRVSKIILSRIVTWSRPEINICFAADEEGNTIPEIVDLEVEQRKTRNRLMWTLQRRSVNERACFERYLRRVDLARVFWNESAGIYPTYTWVKEETDKAPAPLPMITGLIPMGLFGLFPGIF</sequence>
<dbReference type="EMBL" id="SWKU01000020">
    <property type="protein sequence ID" value="KAF2998218.1"/>
    <property type="molecule type" value="Genomic_DNA"/>
</dbReference>
<evidence type="ECO:0000313" key="3">
    <source>
        <dbReference type="Proteomes" id="UP000801428"/>
    </source>
</evidence>